<reference evidence="3" key="1">
    <citation type="journal article" date="2023" name="Front. Mar. Sci.">
        <title>A new Merluccius polli reference genome to investigate the effects of global change in West African waters.</title>
        <authorList>
            <person name="Mateo J.L."/>
            <person name="Blanco-Fernandez C."/>
            <person name="Garcia-Vazquez E."/>
            <person name="Machado-Schiaffino G."/>
        </authorList>
    </citation>
    <scope>NUCLEOTIDE SEQUENCE</scope>
    <source>
        <strain evidence="3">C29</strain>
        <tissue evidence="3">Fin</tissue>
    </source>
</reference>
<accession>A0AA47NSR7</accession>
<proteinExistence type="predicted"/>
<name>A0AA47NSR7_MERPO</name>
<evidence type="ECO:0000256" key="2">
    <source>
        <dbReference type="ARBA" id="ARBA00023242"/>
    </source>
</evidence>
<dbReference type="InterPro" id="IPR000637">
    <property type="entry name" value="HMGI/Y_DNA-bd_CS"/>
</dbReference>
<evidence type="ECO:0000256" key="1">
    <source>
        <dbReference type="ARBA" id="ARBA00004123"/>
    </source>
</evidence>
<sequence>MPPGRLPLEVFRASPTGRRPRGRPRTHWRDYISQLAWERLGVPQEELENVAGEKGAWSSLLSLLPP</sequence>
<protein>
    <submittedName>
        <fullName evidence="3">Uncharacterized protein</fullName>
    </submittedName>
</protein>
<dbReference type="GO" id="GO:0005634">
    <property type="term" value="C:nucleus"/>
    <property type="evidence" value="ECO:0007669"/>
    <property type="project" value="UniProtKB-SubCell"/>
</dbReference>
<dbReference type="AlphaFoldDB" id="A0AA47NSR7"/>
<dbReference type="GO" id="GO:0006355">
    <property type="term" value="P:regulation of DNA-templated transcription"/>
    <property type="evidence" value="ECO:0007669"/>
    <property type="project" value="InterPro"/>
</dbReference>
<comment type="caution">
    <text evidence="3">The sequence shown here is derived from an EMBL/GenBank/DDBJ whole genome shotgun (WGS) entry which is preliminary data.</text>
</comment>
<keyword evidence="2" id="KW-0539">Nucleus</keyword>
<dbReference type="Proteomes" id="UP001174136">
    <property type="component" value="Unassembled WGS sequence"/>
</dbReference>
<keyword evidence="4" id="KW-1185">Reference proteome</keyword>
<evidence type="ECO:0000313" key="3">
    <source>
        <dbReference type="EMBL" id="KAK0137076.1"/>
    </source>
</evidence>
<evidence type="ECO:0000313" key="4">
    <source>
        <dbReference type="Proteomes" id="UP001174136"/>
    </source>
</evidence>
<comment type="subcellular location">
    <subcellularLocation>
        <location evidence="1">Nucleus</location>
    </subcellularLocation>
</comment>
<gene>
    <name evidence="3" type="ORF">N1851_026738</name>
</gene>
<organism evidence="3 4">
    <name type="scientific">Merluccius polli</name>
    <name type="common">Benguela hake</name>
    <name type="synonym">Merluccius cadenati</name>
    <dbReference type="NCBI Taxonomy" id="89951"/>
    <lineage>
        <taxon>Eukaryota</taxon>
        <taxon>Metazoa</taxon>
        <taxon>Chordata</taxon>
        <taxon>Craniata</taxon>
        <taxon>Vertebrata</taxon>
        <taxon>Euteleostomi</taxon>
        <taxon>Actinopterygii</taxon>
        <taxon>Neopterygii</taxon>
        <taxon>Teleostei</taxon>
        <taxon>Neoteleostei</taxon>
        <taxon>Acanthomorphata</taxon>
        <taxon>Zeiogadaria</taxon>
        <taxon>Gadariae</taxon>
        <taxon>Gadiformes</taxon>
        <taxon>Gadoidei</taxon>
        <taxon>Merlucciidae</taxon>
        <taxon>Merluccius</taxon>
    </lineage>
</organism>
<dbReference type="EMBL" id="JAOPHQ010005005">
    <property type="protein sequence ID" value="KAK0137076.1"/>
    <property type="molecule type" value="Genomic_DNA"/>
</dbReference>
<dbReference type="PROSITE" id="PS00354">
    <property type="entry name" value="HMGI_Y"/>
    <property type="match status" value="1"/>
</dbReference>